<protein>
    <submittedName>
        <fullName evidence="7">ABC transporter ATP-binding protein</fullName>
    </submittedName>
</protein>
<reference evidence="7 8" key="1">
    <citation type="journal article" date="2017" name="Int. J. Syst. Evol. Microbiol.">
        <title>Ramlibacter monticola sp. nov., isolated from forest soil.</title>
        <authorList>
            <person name="Chaudhary D.K."/>
            <person name="Kim J."/>
        </authorList>
    </citation>
    <scope>NUCLEOTIDE SEQUENCE [LARGE SCALE GENOMIC DNA]</scope>
    <source>
        <strain evidence="7 8">KACC 19175</strain>
    </source>
</reference>
<dbReference type="GO" id="GO:0005524">
    <property type="term" value="F:ATP binding"/>
    <property type="evidence" value="ECO:0007669"/>
    <property type="project" value="UniProtKB-KW"/>
</dbReference>
<dbReference type="InterPro" id="IPR017871">
    <property type="entry name" value="ABC_transporter-like_CS"/>
</dbReference>
<name>A0A936YYT9_9BURK</name>
<dbReference type="AlphaFoldDB" id="A0A936YYT9"/>
<keyword evidence="5 7" id="KW-0067">ATP-binding</keyword>
<keyword evidence="3" id="KW-1003">Cell membrane</keyword>
<keyword evidence="4" id="KW-0547">Nucleotide-binding</keyword>
<dbReference type="InterPro" id="IPR003593">
    <property type="entry name" value="AAA+_ATPase"/>
</dbReference>
<dbReference type="InterPro" id="IPR050166">
    <property type="entry name" value="ABC_transporter_ATP-bind"/>
</dbReference>
<dbReference type="InterPro" id="IPR003439">
    <property type="entry name" value="ABC_transporter-like_ATP-bd"/>
</dbReference>
<dbReference type="Gene3D" id="3.40.50.300">
    <property type="entry name" value="P-loop containing nucleotide triphosphate hydrolases"/>
    <property type="match status" value="1"/>
</dbReference>
<keyword evidence="3" id="KW-0472">Membrane</keyword>
<evidence type="ECO:0000313" key="8">
    <source>
        <dbReference type="Proteomes" id="UP000599109"/>
    </source>
</evidence>
<dbReference type="GO" id="GO:0016887">
    <property type="term" value="F:ATP hydrolysis activity"/>
    <property type="evidence" value="ECO:0007669"/>
    <property type="project" value="InterPro"/>
</dbReference>
<dbReference type="Proteomes" id="UP000599109">
    <property type="component" value="Unassembled WGS sequence"/>
</dbReference>
<proteinExistence type="inferred from homology"/>
<evidence type="ECO:0000259" key="6">
    <source>
        <dbReference type="PROSITE" id="PS50893"/>
    </source>
</evidence>
<evidence type="ECO:0000256" key="4">
    <source>
        <dbReference type="ARBA" id="ARBA00022741"/>
    </source>
</evidence>
<dbReference type="Pfam" id="PF00005">
    <property type="entry name" value="ABC_tran"/>
    <property type="match status" value="1"/>
</dbReference>
<dbReference type="PROSITE" id="PS50893">
    <property type="entry name" value="ABC_TRANSPORTER_2"/>
    <property type="match status" value="1"/>
</dbReference>
<comment type="similarity">
    <text evidence="1">Belongs to the ABC transporter superfamily.</text>
</comment>
<feature type="domain" description="ABC transporter" evidence="6">
    <location>
        <begin position="14"/>
        <end position="242"/>
    </location>
</feature>
<dbReference type="SUPFAM" id="SSF52540">
    <property type="entry name" value="P-loop containing nucleoside triphosphate hydrolases"/>
    <property type="match status" value="1"/>
</dbReference>
<gene>
    <name evidence="7" type="ORF">JJ685_11360</name>
</gene>
<dbReference type="SMART" id="SM00382">
    <property type="entry name" value="AAA"/>
    <property type="match status" value="1"/>
</dbReference>
<comment type="caution">
    <text evidence="7">The sequence shown here is derived from an EMBL/GenBank/DDBJ whole genome shotgun (WGS) entry which is preliminary data.</text>
</comment>
<dbReference type="EMBL" id="JAEQNE010000002">
    <property type="protein sequence ID" value="MBL0391734.1"/>
    <property type="molecule type" value="Genomic_DNA"/>
</dbReference>
<evidence type="ECO:0000256" key="1">
    <source>
        <dbReference type="ARBA" id="ARBA00005417"/>
    </source>
</evidence>
<keyword evidence="8" id="KW-1185">Reference proteome</keyword>
<evidence type="ECO:0000313" key="7">
    <source>
        <dbReference type="EMBL" id="MBL0391734.1"/>
    </source>
</evidence>
<evidence type="ECO:0000256" key="5">
    <source>
        <dbReference type="ARBA" id="ARBA00022840"/>
    </source>
</evidence>
<dbReference type="PANTHER" id="PTHR42788">
    <property type="entry name" value="TAURINE IMPORT ATP-BINDING PROTEIN-RELATED"/>
    <property type="match status" value="1"/>
</dbReference>
<keyword evidence="2" id="KW-0813">Transport</keyword>
<organism evidence="7 8">
    <name type="scientific">Ramlibacter monticola</name>
    <dbReference type="NCBI Taxonomy" id="1926872"/>
    <lineage>
        <taxon>Bacteria</taxon>
        <taxon>Pseudomonadati</taxon>
        <taxon>Pseudomonadota</taxon>
        <taxon>Betaproteobacteria</taxon>
        <taxon>Burkholderiales</taxon>
        <taxon>Comamonadaceae</taxon>
        <taxon>Ramlibacter</taxon>
    </lineage>
</organism>
<dbReference type="PANTHER" id="PTHR42788:SF19">
    <property type="entry name" value="ALIPHATIC SULFONATES IMPORT ATP-BINDING PROTEIN SSUB 2"/>
    <property type="match status" value="1"/>
</dbReference>
<dbReference type="InterPro" id="IPR027417">
    <property type="entry name" value="P-loop_NTPase"/>
</dbReference>
<accession>A0A936YYT9</accession>
<evidence type="ECO:0000256" key="3">
    <source>
        <dbReference type="ARBA" id="ARBA00022475"/>
    </source>
</evidence>
<dbReference type="PROSITE" id="PS00211">
    <property type="entry name" value="ABC_TRANSPORTER_1"/>
    <property type="match status" value="1"/>
</dbReference>
<evidence type="ECO:0000256" key="2">
    <source>
        <dbReference type="ARBA" id="ARBA00022448"/>
    </source>
</evidence>
<sequence>MRAVCAGAAAVSLLSLRDVRFAFPGWPATVAGVDLDVAAGAFHCLVGRSGCGKTTLLKLAAGLLRPDSGEVVFRGRGRDAIGPDIGFVFQAPNLLEWQRVIDNVLLPVSLHHRPRPEEAAQALQLLEQLGLAAHARKYPRQLSGGQQSRVALARALILQPSLLLLDEPFAALDAITREELQRDLLQMCRARGTGVLFVTHDIAEAVYLADRVDVVESGRIVQEIAIELPARTAQTRYSPAFAQRCAEVRAALHLEAVEA</sequence>